<gene>
    <name evidence="5" type="primary">recX</name>
    <name evidence="8" type="ORF">NZ47_11800</name>
</gene>
<evidence type="ECO:0000256" key="6">
    <source>
        <dbReference type="SAM" id="MobiDB-lite"/>
    </source>
</evidence>
<comment type="similarity">
    <text evidence="2 5">Belongs to the RecX family.</text>
</comment>
<evidence type="ECO:0000256" key="2">
    <source>
        <dbReference type="ARBA" id="ARBA00009695"/>
    </source>
</evidence>
<proteinExistence type="inferred from homology"/>
<evidence type="ECO:0000259" key="7">
    <source>
        <dbReference type="Pfam" id="PF21982"/>
    </source>
</evidence>
<dbReference type="GO" id="GO:0006282">
    <property type="term" value="P:regulation of DNA repair"/>
    <property type="evidence" value="ECO:0007669"/>
    <property type="project" value="UniProtKB-UniRule"/>
</dbReference>
<feature type="domain" description="RecX first three-helical" evidence="7">
    <location>
        <begin position="16"/>
        <end position="55"/>
    </location>
</feature>
<dbReference type="Gene3D" id="1.10.10.10">
    <property type="entry name" value="Winged helix-like DNA-binding domain superfamily/Winged helix DNA-binding domain"/>
    <property type="match status" value="1"/>
</dbReference>
<evidence type="ECO:0000256" key="1">
    <source>
        <dbReference type="ARBA" id="ARBA00004496"/>
    </source>
</evidence>
<dbReference type="HAMAP" id="MF_01114">
    <property type="entry name" value="RecX"/>
    <property type="match status" value="1"/>
</dbReference>
<accession>A0A0B2JRQ1</accession>
<dbReference type="PANTHER" id="PTHR33602">
    <property type="entry name" value="REGULATORY PROTEIN RECX FAMILY PROTEIN"/>
    <property type="match status" value="1"/>
</dbReference>
<evidence type="ECO:0000256" key="3">
    <source>
        <dbReference type="ARBA" id="ARBA00018111"/>
    </source>
</evidence>
<dbReference type="GO" id="GO:0005737">
    <property type="term" value="C:cytoplasm"/>
    <property type="evidence" value="ECO:0007669"/>
    <property type="project" value="UniProtKB-SubCell"/>
</dbReference>
<name>A0A0B2JRQ1_9FIRM</name>
<feature type="region of interest" description="Disordered" evidence="6">
    <location>
        <begin position="1"/>
        <end position="24"/>
    </location>
</feature>
<evidence type="ECO:0000256" key="5">
    <source>
        <dbReference type="HAMAP-Rule" id="MF_01114"/>
    </source>
</evidence>
<organism evidence="8 9">
    <name type="scientific">Anaerovibrio lipolyticus</name>
    <dbReference type="NCBI Taxonomy" id="82374"/>
    <lineage>
        <taxon>Bacteria</taxon>
        <taxon>Bacillati</taxon>
        <taxon>Bacillota</taxon>
        <taxon>Negativicutes</taxon>
        <taxon>Selenomonadales</taxon>
        <taxon>Selenomonadaceae</taxon>
        <taxon>Anaerovibrio</taxon>
    </lineage>
</organism>
<reference evidence="8 9" key="1">
    <citation type="journal article" date="2013" name="PLoS ONE">
        <title>Identification and characterization of three novel lipases belonging to families II and V from Anaerovibrio lipolyticus 5ST.</title>
        <authorList>
            <person name="Prive F."/>
            <person name="Kaderbhai N.N."/>
            <person name="Girdwood S."/>
            <person name="Worgan H.J."/>
            <person name="Pinloche E."/>
            <person name="Scollan N.D."/>
            <person name="Huws S.A."/>
            <person name="Newbold C.J."/>
        </authorList>
    </citation>
    <scope>NUCLEOTIDE SEQUENCE [LARGE SCALE GENOMIC DNA]</scope>
    <source>
        <strain evidence="8 9">5S</strain>
    </source>
</reference>
<keyword evidence="9" id="KW-1185">Reference proteome</keyword>
<dbReference type="AlphaFoldDB" id="A0A0B2JRQ1"/>
<evidence type="ECO:0000256" key="4">
    <source>
        <dbReference type="ARBA" id="ARBA00022490"/>
    </source>
</evidence>
<dbReference type="InterPro" id="IPR053926">
    <property type="entry name" value="RecX_HTH_1st"/>
</dbReference>
<comment type="caution">
    <text evidence="8">The sequence shown here is derived from an EMBL/GenBank/DDBJ whole genome shotgun (WGS) entry which is preliminary data.</text>
</comment>
<sequence length="162" mass="18990">MINKTSRGKNSPKPSAKAKAVDLLSRSDQSVRRLTEKLTRKEYSEDEIKETIEWLQGKHYIDDEAGCRRRFEYLYESSSYSVKQICAKLMQKGYDSSLVRSCVPDDIYTRELEKAGRVVRSRFKPGADLRKMQQYMYGKGFDYSAARDAIDDYRQEWPEEDE</sequence>
<dbReference type="STRING" id="82374.NZ47_11800"/>
<dbReference type="InterPro" id="IPR003783">
    <property type="entry name" value="Regulatory_RecX"/>
</dbReference>
<comment type="subcellular location">
    <subcellularLocation>
        <location evidence="1 5">Cytoplasm</location>
    </subcellularLocation>
</comment>
<dbReference type="Pfam" id="PF21982">
    <property type="entry name" value="RecX_HTH1"/>
    <property type="match status" value="1"/>
</dbReference>
<keyword evidence="4 5" id="KW-0963">Cytoplasm</keyword>
<dbReference type="Proteomes" id="UP000030993">
    <property type="component" value="Unassembled WGS sequence"/>
</dbReference>
<evidence type="ECO:0000313" key="9">
    <source>
        <dbReference type="Proteomes" id="UP000030993"/>
    </source>
</evidence>
<dbReference type="RefSeq" id="WP_039211064.1">
    <property type="nucleotide sequence ID" value="NZ_JSCE01000218.1"/>
</dbReference>
<evidence type="ECO:0000313" key="8">
    <source>
        <dbReference type="EMBL" id="KHM51025.1"/>
    </source>
</evidence>
<dbReference type="InterPro" id="IPR036388">
    <property type="entry name" value="WH-like_DNA-bd_sf"/>
</dbReference>
<dbReference type="EMBL" id="JSCE01000218">
    <property type="protein sequence ID" value="KHM51025.1"/>
    <property type="molecule type" value="Genomic_DNA"/>
</dbReference>
<dbReference type="eggNOG" id="COG2137">
    <property type="taxonomic scope" value="Bacteria"/>
</dbReference>
<dbReference type="PANTHER" id="PTHR33602:SF1">
    <property type="entry name" value="REGULATORY PROTEIN RECX FAMILY PROTEIN"/>
    <property type="match status" value="1"/>
</dbReference>
<protein>
    <recommendedName>
        <fullName evidence="3 5">Regulatory protein RecX</fullName>
    </recommendedName>
</protein>
<comment type="function">
    <text evidence="5">Modulates RecA activity.</text>
</comment>